<evidence type="ECO:0000313" key="3">
    <source>
        <dbReference type="Proteomes" id="UP001189429"/>
    </source>
</evidence>
<evidence type="ECO:0000313" key="2">
    <source>
        <dbReference type="EMBL" id="CAK0796626.1"/>
    </source>
</evidence>
<evidence type="ECO:0000256" key="1">
    <source>
        <dbReference type="SAM" id="MobiDB-lite"/>
    </source>
</evidence>
<organism evidence="2 3">
    <name type="scientific">Prorocentrum cordatum</name>
    <dbReference type="NCBI Taxonomy" id="2364126"/>
    <lineage>
        <taxon>Eukaryota</taxon>
        <taxon>Sar</taxon>
        <taxon>Alveolata</taxon>
        <taxon>Dinophyceae</taxon>
        <taxon>Prorocentrales</taxon>
        <taxon>Prorocentraceae</taxon>
        <taxon>Prorocentrum</taxon>
    </lineage>
</organism>
<sequence>MSTIIHGSPTPGAKPSTTGSTACGWPFSPTSPGHGRCCTWRYRLSNASTATARRSCRCATMSFWPTLITPRSSGLDSDTFGGLLSLDPSWCAARMCLLTRTSSAARGFRPTGVIPITGSSCRAHLWLSKKHPDPSGAKLQMLVRQLGLLGAHDDDAFAFIDITGLPQHDTSDPDFENQEEADNLQKPGEHRAVRTEAEEALFTKALGSMELIYSMINTPVIVLPMDGEVATGKGQGVPLARLVFL</sequence>
<feature type="compositionally biased region" description="Acidic residues" evidence="1">
    <location>
        <begin position="172"/>
        <end position="182"/>
    </location>
</feature>
<protein>
    <submittedName>
        <fullName evidence="2">Uncharacterized protein</fullName>
    </submittedName>
</protein>
<gene>
    <name evidence="2" type="ORF">PCOR1329_LOCUS5955</name>
</gene>
<feature type="region of interest" description="Disordered" evidence="1">
    <location>
        <begin position="168"/>
        <end position="191"/>
    </location>
</feature>
<reference evidence="2" key="1">
    <citation type="submission" date="2023-10" db="EMBL/GenBank/DDBJ databases">
        <authorList>
            <person name="Chen Y."/>
            <person name="Shah S."/>
            <person name="Dougan E. K."/>
            <person name="Thang M."/>
            <person name="Chan C."/>
        </authorList>
    </citation>
    <scope>NUCLEOTIDE SEQUENCE [LARGE SCALE GENOMIC DNA]</scope>
</reference>
<proteinExistence type="predicted"/>
<accession>A0ABN9PUD9</accession>
<dbReference type="Proteomes" id="UP001189429">
    <property type="component" value="Unassembled WGS sequence"/>
</dbReference>
<comment type="caution">
    <text evidence="2">The sequence shown here is derived from an EMBL/GenBank/DDBJ whole genome shotgun (WGS) entry which is preliminary data.</text>
</comment>
<dbReference type="EMBL" id="CAUYUJ010001581">
    <property type="protein sequence ID" value="CAK0796626.1"/>
    <property type="molecule type" value="Genomic_DNA"/>
</dbReference>
<name>A0ABN9PUD9_9DINO</name>
<keyword evidence="3" id="KW-1185">Reference proteome</keyword>